<dbReference type="KEGG" id="mko:MKLM6_3132"/>
<organism evidence="1 2">
    <name type="scientific">Methylomonas koyamae</name>
    <dbReference type="NCBI Taxonomy" id="702114"/>
    <lineage>
        <taxon>Bacteria</taxon>
        <taxon>Pseudomonadati</taxon>
        <taxon>Pseudomonadota</taxon>
        <taxon>Gammaproteobacteria</taxon>
        <taxon>Methylococcales</taxon>
        <taxon>Methylococcaceae</taxon>
        <taxon>Methylomonas</taxon>
    </lineage>
</organism>
<dbReference type="InterPro" id="IPR036812">
    <property type="entry name" value="NAD(P)_OxRdtase_dom_sf"/>
</dbReference>
<dbReference type="AlphaFoldDB" id="A0A291IM90"/>
<dbReference type="InterPro" id="IPR053135">
    <property type="entry name" value="AKR2_Oxidoreductase"/>
</dbReference>
<dbReference type="EMBL" id="LUUL01000136">
    <property type="protein sequence ID" value="OAI21734.1"/>
    <property type="molecule type" value="Genomic_DNA"/>
</dbReference>
<accession>A0A291IM90</accession>
<comment type="caution">
    <text evidence="1">The sequence shown here is derived from an EMBL/GenBank/DDBJ whole genome shotgun (WGS) entry which is preliminary data.</text>
</comment>
<dbReference type="Proteomes" id="UP000077734">
    <property type="component" value="Unassembled WGS sequence"/>
</dbReference>
<proteinExistence type="predicted"/>
<gene>
    <name evidence="1" type="ORF">A1356_03020</name>
</gene>
<dbReference type="Pfam" id="PF00248">
    <property type="entry name" value="Aldo_ket_red"/>
    <property type="match status" value="1"/>
</dbReference>
<dbReference type="CDD" id="cd19097">
    <property type="entry name" value="AKR_unchar"/>
    <property type="match status" value="1"/>
</dbReference>
<evidence type="ECO:0000313" key="2">
    <source>
        <dbReference type="Proteomes" id="UP000077734"/>
    </source>
</evidence>
<name>A0A291IM90_9GAMM</name>
<reference evidence="1 2" key="1">
    <citation type="submission" date="2016-03" db="EMBL/GenBank/DDBJ databases">
        <authorList>
            <person name="Heylen K."/>
            <person name="De Vos P."/>
            <person name="Vekeman B."/>
        </authorList>
    </citation>
    <scope>NUCLEOTIDE SEQUENCE [LARGE SCALE GENOMIC DNA]</scope>
    <source>
        <strain evidence="1 2">R-49807</strain>
    </source>
</reference>
<dbReference type="RefSeq" id="WP_064030216.1">
    <property type="nucleotide sequence ID" value="NZ_CP023669.1"/>
</dbReference>
<evidence type="ECO:0000313" key="1">
    <source>
        <dbReference type="EMBL" id="OAI21734.1"/>
    </source>
</evidence>
<sequence length="297" mass="32311">MKIGLGTVQFGVDYGVSNKNGKTPAGEVESILAVSRELKVRVLDTASLYGDSEQVLGNCLPAAAGFDIVTKTPQFAKPVLDADDAERLQQAFYESLTKLNCASVYGLLMHRADDLFVPGGERLMAALTDLKQQGLVAKIGVSVYNAEQIDQVLDRFAIDLVQLPISVLDQRLLRSGHLRKLKLAGIEVHARSVFLQGLLLMDLSEIPAYFAPVRNILESYHQFIRARGFTPLQAALGFVSGLSEIDRIICGVNNVQQLRDICNAAGVELDCAAFAEFAIGEESIVNPALWRLEPGKP</sequence>
<dbReference type="SUPFAM" id="SSF51430">
    <property type="entry name" value="NAD(P)-linked oxidoreductase"/>
    <property type="match status" value="1"/>
</dbReference>
<dbReference type="InterPro" id="IPR023210">
    <property type="entry name" value="NADP_OxRdtase_dom"/>
</dbReference>
<protein>
    <submittedName>
        <fullName evidence="1">Aryl-alcohol dehydrogenase</fullName>
    </submittedName>
</protein>
<keyword evidence="2" id="KW-1185">Reference proteome</keyword>
<dbReference type="Gene3D" id="3.20.20.100">
    <property type="entry name" value="NADP-dependent oxidoreductase domain"/>
    <property type="match status" value="1"/>
</dbReference>
<dbReference type="PANTHER" id="PTHR43312">
    <property type="entry name" value="D-THREO-ALDOSE 1-DEHYDROGENASE"/>
    <property type="match status" value="1"/>
</dbReference>
<dbReference type="PANTHER" id="PTHR43312:SF1">
    <property type="entry name" value="NADP-DEPENDENT OXIDOREDUCTASE DOMAIN-CONTAINING PROTEIN"/>
    <property type="match status" value="1"/>
</dbReference>